<dbReference type="OrthoDB" id="441876at2759"/>
<keyword evidence="2" id="KW-1185">Reference proteome</keyword>
<sequence length="199" mass="22133">MGVLLGVGDGSRARGLLESWPHGVLFLVDPYVHLRRGYAHPDNLEDDDHQRVYEKLRNVLHDLPGAQGRYSFVREFSFAVPQVWREKMPGSDPSFVFLDANPSLGAVRVDLKAWWPILAAGGLIGGSNYSSEGDGSVFGARLAVDEFAAELGLEVFATSDPLEPAWLMQKPGGEPLWRLTSPQQLYEDAKYVWSFMKTL</sequence>
<organism evidence="1 2">
    <name type="scientific">Polarella glacialis</name>
    <name type="common">Dinoflagellate</name>
    <dbReference type="NCBI Taxonomy" id="89957"/>
    <lineage>
        <taxon>Eukaryota</taxon>
        <taxon>Sar</taxon>
        <taxon>Alveolata</taxon>
        <taxon>Dinophyceae</taxon>
        <taxon>Suessiales</taxon>
        <taxon>Suessiaceae</taxon>
        <taxon>Polarella</taxon>
    </lineage>
</organism>
<dbReference type="Gene3D" id="3.40.50.150">
    <property type="entry name" value="Vaccinia Virus protein VP39"/>
    <property type="match status" value="1"/>
</dbReference>
<comment type="caution">
    <text evidence="1">The sequence shown here is derived from an EMBL/GenBank/DDBJ whole genome shotgun (WGS) entry which is preliminary data.</text>
</comment>
<dbReference type="AlphaFoldDB" id="A0A813FF80"/>
<reference evidence="1" key="1">
    <citation type="submission" date="2021-02" db="EMBL/GenBank/DDBJ databases">
        <authorList>
            <person name="Dougan E. K."/>
            <person name="Rhodes N."/>
            <person name="Thang M."/>
            <person name="Chan C."/>
        </authorList>
    </citation>
    <scope>NUCLEOTIDE SEQUENCE</scope>
</reference>
<evidence type="ECO:0000313" key="1">
    <source>
        <dbReference type="EMBL" id="CAE8611437.1"/>
    </source>
</evidence>
<dbReference type="InterPro" id="IPR029063">
    <property type="entry name" value="SAM-dependent_MTases_sf"/>
</dbReference>
<proteinExistence type="predicted"/>
<evidence type="ECO:0000313" key="2">
    <source>
        <dbReference type="Proteomes" id="UP000654075"/>
    </source>
</evidence>
<name>A0A813FF80_POLGL</name>
<accession>A0A813FF80</accession>
<dbReference type="OMA" id="AWWPILA"/>
<gene>
    <name evidence="1" type="ORF">PGLA1383_LOCUS29241</name>
</gene>
<dbReference type="Proteomes" id="UP000654075">
    <property type="component" value="Unassembled WGS sequence"/>
</dbReference>
<dbReference type="EMBL" id="CAJNNV010025024">
    <property type="protein sequence ID" value="CAE8611437.1"/>
    <property type="molecule type" value="Genomic_DNA"/>
</dbReference>
<protein>
    <submittedName>
        <fullName evidence="1">Uncharacterized protein</fullName>
    </submittedName>
</protein>